<protein>
    <submittedName>
        <fullName evidence="1">Uncharacterized protein</fullName>
    </submittedName>
</protein>
<evidence type="ECO:0000313" key="1">
    <source>
        <dbReference type="EMBL" id="KIO20507.1"/>
    </source>
</evidence>
<name>A0A0C3LGC1_9AGAM</name>
<accession>A0A0C3LGC1</accession>
<sequence length="108" mass="11541">MTTTTTSKLLRSNTLSCSSQKVIAFSQVSCFRKVCTSAVARVSPPVSAAVQVLAVRCDASSLSFYYTLCFTLYSSIDLVQALASRARLNVVRRHQIVGATCAGQTGGR</sequence>
<reference evidence="1 2" key="1">
    <citation type="submission" date="2014-04" db="EMBL/GenBank/DDBJ databases">
        <authorList>
            <consortium name="DOE Joint Genome Institute"/>
            <person name="Kuo A."/>
            <person name="Girlanda M."/>
            <person name="Perotto S."/>
            <person name="Kohler A."/>
            <person name="Nagy L.G."/>
            <person name="Floudas D."/>
            <person name="Copeland A."/>
            <person name="Barry K.W."/>
            <person name="Cichocki N."/>
            <person name="Veneault-Fourrey C."/>
            <person name="LaButti K."/>
            <person name="Lindquist E.A."/>
            <person name="Lipzen A."/>
            <person name="Lundell T."/>
            <person name="Morin E."/>
            <person name="Murat C."/>
            <person name="Sun H."/>
            <person name="Tunlid A."/>
            <person name="Henrissat B."/>
            <person name="Grigoriev I.V."/>
            <person name="Hibbett D.S."/>
            <person name="Martin F."/>
            <person name="Nordberg H.P."/>
            <person name="Cantor M.N."/>
            <person name="Hua S.X."/>
        </authorList>
    </citation>
    <scope>NUCLEOTIDE SEQUENCE [LARGE SCALE GENOMIC DNA]</scope>
    <source>
        <strain evidence="1 2">MUT 4182</strain>
    </source>
</reference>
<dbReference type="Proteomes" id="UP000054248">
    <property type="component" value="Unassembled WGS sequence"/>
</dbReference>
<gene>
    <name evidence="1" type="ORF">M407DRAFT_245779</name>
</gene>
<reference evidence="2" key="2">
    <citation type="submission" date="2015-01" db="EMBL/GenBank/DDBJ databases">
        <title>Evolutionary Origins and Diversification of the Mycorrhizal Mutualists.</title>
        <authorList>
            <consortium name="DOE Joint Genome Institute"/>
            <consortium name="Mycorrhizal Genomics Consortium"/>
            <person name="Kohler A."/>
            <person name="Kuo A."/>
            <person name="Nagy L.G."/>
            <person name="Floudas D."/>
            <person name="Copeland A."/>
            <person name="Barry K.W."/>
            <person name="Cichocki N."/>
            <person name="Veneault-Fourrey C."/>
            <person name="LaButti K."/>
            <person name="Lindquist E.A."/>
            <person name="Lipzen A."/>
            <person name="Lundell T."/>
            <person name="Morin E."/>
            <person name="Murat C."/>
            <person name="Riley R."/>
            <person name="Ohm R."/>
            <person name="Sun H."/>
            <person name="Tunlid A."/>
            <person name="Henrissat B."/>
            <person name="Grigoriev I.V."/>
            <person name="Hibbett D.S."/>
            <person name="Martin F."/>
        </authorList>
    </citation>
    <scope>NUCLEOTIDE SEQUENCE [LARGE SCALE GENOMIC DNA]</scope>
    <source>
        <strain evidence="2">MUT 4182</strain>
    </source>
</reference>
<dbReference type="EMBL" id="KN823172">
    <property type="protein sequence ID" value="KIO20507.1"/>
    <property type="molecule type" value="Genomic_DNA"/>
</dbReference>
<keyword evidence="2" id="KW-1185">Reference proteome</keyword>
<dbReference type="AlphaFoldDB" id="A0A0C3LGC1"/>
<evidence type="ECO:0000313" key="2">
    <source>
        <dbReference type="Proteomes" id="UP000054248"/>
    </source>
</evidence>
<organism evidence="1 2">
    <name type="scientific">Tulasnella calospora MUT 4182</name>
    <dbReference type="NCBI Taxonomy" id="1051891"/>
    <lineage>
        <taxon>Eukaryota</taxon>
        <taxon>Fungi</taxon>
        <taxon>Dikarya</taxon>
        <taxon>Basidiomycota</taxon>
        <taxon>Agaricomycotina</taxon>
        <taxon>Agaricomycetes</taxon>
        <taxon>Cantharellales</taxon>
        <taxon>Tulasnellaceae</taxon>
        <taxon>Tulasnella</taxon>
    </lineage>
</organism>
<proteinExistence type="predicted"/>
<dbReference type="HOGENOM" id="CLU_2198936_0_0_1"/>